<feature type="region of interest" description="Disordered" evidence="1">
    <location>
        <begin position="1"/>
        <end position="44"/>
    </location>
</feature>
<protein>
    <submittedName>
        <fullName evidence="2">Uncharacterized protein</fullName>
    </submittedName>
</protein>
<name>A0AAD7RIK7_9TELE</name>
<keyword evidence="3" id="KW-1185">Reference proteome</keyword>
<dbReference type="Proteomes" id="UP001221898">
    <property type="component" value="Unassembled WGS sequence"/>
</dbReference>
<proteinExistence type="predicted"/>
<evidence type="ECO:0000313" key="2">
    <source>
        <dbReference type="EMBL" id="KAJ8384577.1"/>
    </source>
</evidence>
<accession>A0AAD7RIK7</accession>
<dbReference type="EMBL" id="JAINUG010000269">
    <property type="protein sequence ID" value="KAJ8384577.1"/>
    <property type="molecule type" value="Genomic_DNA"/>
</dbReference>
<dbReference type="AlphaFoldDB" id="A0AAD7RIK7"/>
<feature type="compositionally biased region" description="Polar residues" evidence="1">
    <location>
        <begin position="77"/>
        <end position="91"/>
    </location>
</feature>
<evidence type="ECO:0000256" key="1">
    <source>
        <dbReference type="SAM" id="MobiDB-lite"/>
    </source>
</evidence>
<feature type="compositionally biased region" description="Basic and acidic residues" evidence="1">
    <location>
        <begin position="22"/>
        <end position="42"/>
    </location>
</feature>
<reference evidence="2" key="1">
    <citation type="journal article" date="2023" name="Science">
        <title>Genome structures resolve the early diversification of teleost fishes.</title>
        <authorList>
            <person name="Parey E."/>
            <person name="Louis A."/>
            <person name="Montfort J."/>
            <person name="Bouchez O."/>
            <person name="Roques C."/>
            <person name="Iampietro C."/>
            <person name="Lluch J."/>
            <person name="Castinel A."/>
            <person name="Donnadieu C."/>
            <person name="Desvignes T."/>
            <person name="Floi Bucao C."/>
            <person name="Jouanno E."/>
            <person name="Wen M."/>
            <person name="Mejri S."/>
            <person name="Dirks R."/>
            <person name="Jansen H."/>
            <person name="Henkel C."/>
            <person name="Chen W.J."/>
            <person name="Zahm M."/>
            <person name="Cabau C."/>
            <person name="Klopp C."/>
            <person name="Thompson A.W."/>
            <person name="Robinson-Rechavi M."/>
            <person name="Braasch I."/>
            <person name="Lecointre G."/>
            <person name="Bobe J."/>
            <person name="Postlethwait J.H."/>
            <person name="Berthelot C."/>
            <person name="Roest Crollius H."/>
            <person name="Guiguen Y."/>
        </authorList>
    </citation>
    <scope>NUCLEOTIDE SEQUENCE</scope>
    <source>
        <strain evidence="2">NC1722</strain>
    </source>
</reference>
<gene>
    <name evidence="2" type="ORF">AAFF_G00201100</name>
</gene>
<feature type="region of interest" description="Disordered" evidence="1">
    <location>
        <begin position="65"/>
        <end position="103"/>
    </location>
</feature>
<evidence type="ECO:0000313" key="3">
    <source>
        <dbReference type="Proteomes" id="UP001221898"/>
    </source>
</evidence>
<sequence length="103" mass="10634">MPVSCAPLSSRGDATRGSVLRHRSDGQGDRNCGRETEGEARRGRGVVGVQVKAAAPYLRSSSSFRRETGAAGGQRMLSAQTPCTKPSSEECSNIGAALGSPAL</sequence>
<organism evidence="2 3">
    <name type="scientific">Aldrovandia affinis</name>
    <dbReference type="NCBI Taxonomy" id="143900"/>
    <lineage>
        <taxon>Eukaryota</taxon>
        <taxon>Metazoa</taxon>
        <taxon>Chordata</taxon>
        <taxon>Craniata</taxon>
        <taxon>Vertebrata</taxon>
        <taxon>Euteleostomi</taxon>
        <taxon>Actinopterygii</taxon>
        <taxon>Neopterygii</taxon>
        <taxon>Teleostei</taxon>
        <taxon>Notacanthiformes</taxon>
        <taxon>Halosauridae</taxon>
        <taxon>Aldrovandia</taxon>
    </lineage>
</organism>
<comment type="caution">
    <text evidence="2">The sequence shown here is derived from an EMBL/GenBank/DDBJ whole genome shotgun (WGS) entry which is preliminary data.</text>
</comment>